<evidence type="ECO:0000313" key="4">
    <source>
        <dbReference type="Proteomes" id="UP000261620"/>
    </source>
</evidence>
<sequence>MSSFQLVDSSPGSSVSIMETSNFAHVIFQNVEKSFLPQAPLECRYTLTPYISPHPKDWVGIFKVGWSTARDYYTFLWSPLPEKYEPGSTVHRTVVFQVENANT</sequence>
<dbReference type="OMA" id="MWAPEPR"/>
<dbReference type="Ensembl" id="ENSMMOT00000001121.1">
    <property type="protein sequence ID" value="ENSMMOP00000001095.1"/>
    <property type="gene ID" value="ENSMMOG00000000938.1"/>
</dbReference>
<dbReference type="InterPro" id="IPR041611">
    <property type="entry name" value="SKICH"/>
</dbReference>
<accession>A0A3Q4AAZ9</accession>
<reference evidence="3" key="1">
    <citation type="submission" date="2025-08" db="UniProtKB">
        <authorList>
            <consortium name="Ensembl"/>
        </authorList>
    </citation>
    <scope>IDENTIFICATION</scope>
</reference>
<proteinExistence type="predicted"/>
<evidence type="ECO:0000313" key="3">
    <source>
        <dbReference type="Ensembl" id="ENSMMOP00000001095.1"/>
    </source>
</evidence>
<evidence type="ECO:0000259" key="2">
    <source>
        <dbReference type="Pfam" id="PF17751"/>
    </source>
</evidence>
<name>A0A3Q4AAZ9_MOLML</name>
<keyword evidence="1" id="KW-0175">Coiled coil</keyword>
<organism evidence="3 4">
    <name type="scientific">Mola mola</name>
    <name type="common">Ocean sunfish</name>
    <name type="synonym">Tetraodon mola</name>
    <dbReference type="NCBI Taxonomy" id="94237"/>
    <lineage>
        <taxon>Eukaryota</taxon>
        <taxon>Metazoa</taxon>
        <taxon>Chordata</taxon>
        <taxon>Craniata</taxon>
        <taxon>Vertebrata</taxon>
        <taxon>Euteleostomi</taxon>
        <taxon>Actinopterygii</taxon>
        <taxon>Neopterygii</taxon>
        <taxon>Teleostei</taxon>
        <taxon>Neoteleostei</taxon>
        <taxon>Acanthomorphata</taxon>
        <taxon>Eupercaria</taxon>
        <taxon>Tetraodontiformes</taxon>
        <taxon>Molidae</taxon>
        <taxon>Mola</taxon>
    </lineage>
</organism>
<dbReference type="InterPro" id="IPR051002">
    <property type="entry name" value="UBA_autophagy_assoc_protein"/>
</dbReference>
<dbReference type="Pfam" id="PF17751">
    <property type="entry name" value="SKICH"/>
    <property type="match status" value="1"/>
</dbReference>
<protein>
    <recommendedName>
        <fullName evidence="2">SKICH domain-containing protein</fullName>
    </recommendedName>
</protein>
<dbReference type="AlphaFoldDB" id="A0A3Q4AAZ9"/>
<dbReference type="Proteomes" id="UP000261620">
    <property type="component" value="Unplaced"/>
</dbReference>
<dbReference type="Gene3D" id="2.60.40.2840">
    <property type="match status" value="1"/>
</dbReference>
<keyword evidence="4" id="KW-1185">Reference proteome</keyword>
<reference evidence="3" key="2">
    <citation type="submission" date="2025-09" db="UniProtKB">
        <authorList>
            <consortium name="Ensembl"/>
        </authorList>
    </citation>
    <scope>IDENTIFICATION</scope>
</reference>
<feature type="domain" description="SKICH" evidence="2">
    <location>
        <begin position="26"/>
        <end position="100"/>
    </location>
</feature>
<dbReference type="PANTHER" id="PTHR31915:SF7">
    <property type="entry name" value="TAX1-BINDING PROTEIN 1 HOMOLOG A"/>
    <property type="match status" value="1"/>
</dbReference>
<dbReference type="PANTHER" id="PTHR31915">
    <property type="entry name" value="SKICH DOMAIN-CONTAINING PROTEIN"/>
    <property type="match status" value="1"/>
</dbReference>
<dbReference type="STRING" id="94237.ENSMMOP00000001095"/>
<evidence type="ECO:0000256" key="1">
    <source>
        <dbReference type="ARBA" id="ARBA00023054"/>
    </source>
</evidence>